<feature type="signal peptide" evidence="1">
    <location>
        <begin position="1"/>
        <end position="25"/>
    </location>
</feature>
<evidence type="ECO:0000313" key="2">
    <source>
        <dbReference type="EMBL" id="AUB83412.1"/>
    </source>
</evidence>
<name>A0A2K8UCU0_9GAMM</name>
<keyword evidence="3" id="KW-1185">Reference proteome</keyword>
<gene>
    <name evidence="2" type="ORF">THSYN_22330</name>
</gene>
<feature type="chain" id="PRO_5014765559" description="PEP-CTERM protein-sorting domain-containing protein" evidence="1">
    <location>
        <begin position="26"/>
        <end position="263"/>
    </location>
</feature>
<accession>A0A2K8UCU0</accession>
<protein>
    <recommendedName>
        <fullName evidence="4">PEP-CTERM protein-sorting domain-containing protein</fullName>
    </recommendedName>
</protein>
<keyword evidence="1" id="KW-0732">Signal</keyword>
<evidence type="ECO:0000256" key="1">
    <source>
        <dbReference type="SAM" id="SignalP"/>
    </source>
</evidence>
<reference evidence="2 3" key="1">
    <citation type="submission" date="2017-03" db="EMBL/GenBank/DDBJ databases">
        <title>Complete genome sequence of Candidatus 'Thiodictyon syntrophicum' sp. nov. strain Cad16T, a photolithoautotroph purple sulfur bacterium isolated from an alpine meromictic lake.</title>
        <authorList>
            <person name="Luedin S.M."/>
            <person name="Pothier J.F."/>
            <person name="Danza F."/>
            <person name="Storelli N."/>
            <person name="Wittwer M."/>
            <person name="Tonolla M."/>
        </authorList>
    </citation>
    <scope>NUCLEOTIDE SEQUENCE [LARGE SCALE GENOMIC DNA]</scope>
    <source>
        <strain evidence="2 3">Cad16T</strain>
    </source>
</reference>
<sequence length="263" mass="27037">MTPTAFRRTALALALTVVGLPSARAVVSYDGFNDYAIGSSIWGQDGGSGWGRSWQDGGLEVQVTAPGLTYAGLPTAPGAATSLPPSSSVAWYTRLLAAPVGIDNSTLYLSFLLRPEAGQPLSDYGGLNIGDLFVGKSGINAGSDPRYGLEGPIDIISPSGVAASPGETVFLVLKASFRPGNDHFDLFVNPLPGLPEPATANATKRDLDIGTTDFIAINNAGNWTIDEIRIGDSFAAVSGAPVPGVPALLLGGLGVLAARRVRS</sequence>
<proteinExistence type="predicted"/>
<dbReference type="AlphaFoldDB" id="A0A2K8UCU0"/>
<dbReference type="OrthoDB" id="233178at2"/>
<evidence type="ECO:0000313" key="3">
    <source>
        <dbReference type="Proteomes" id="UP000232638"/>
    </source>
</evidence>
<organism evidence="2 3">
    <name type="scientific">Candidatus Thiodictyon syntrophicum</name>
    <dbReference type="NCBI Taxonomy" id="1166950"/>
    <lineage>
        <taxon>Bacteria</taxon>
        <taxon>Pseudomonadati</taxon>
        <taxon>Pseudomonadota</taxon>
        <taxon>Gammaproteobacteria</taxon>
        <taxon>Chromatiales</taxon>
        <taxon>Chromatiaceae</taxon>
        <taxon>Thiodictyon</taxon>
    </lineage>
</organism>
<evidence type="ECO:0008006" key="4">
    <source>
        <dbReference type="Google" id="ProtNLM"/>
    </source>
</evidence>
<dbReference type="KEGG" id="tsy:THSYN_22330"/>
<dbReference type="Proteomes" id="UP000232638">
    <property type="component" value="Chromosome"/>
</dbReference>
<dbReference type="EMBL" id="CP020370">
    <property type="protein sequence ID" value="AUB83412.1"/>
    <property type="molecule type" value="Genomic_DNA"/>
</dbReference>
<dbReference type="RefSeq" id="WP_100921100.1">
    <property type="nucleotide sequence ID" value="NZ_CP020370.1"/>
</dbReference>